<dbReference type="HOGENOM" id="CLU_843599_0_0_2"/>
<feature type="transmembrane region" description="Helical" evidence="1">
    <location>
        <begin position="208"/>
        <end position="229"/>
    </location>
</feature>
<dbReference type="SMART" id="SM00418">
    <property type="entry name" value="HTH_ARSR"/>
    <property type="match status" value="1"/>
</dbReference>
<dbReference type="InterPro" id="IPR001845">
    <property type="entry name" value="HTH_ArsR_DNA-bd_dom"/>
</dbReference>
<evidence type="ECO:0000313" key="4">
    <source>
        <dbReference type="Proteomes" id="UP000002376"/>
    </source>
</evidence>
<dbReference type="InterPro" id="IPR000835">
    <property type="entry name" value="HTH_MarR-typ"/>
</dbReference>
<evidence type="ECO:0000256" key="1">
    <source>
        <dbReference type="SAM" id="Phobius"/>
    </source>
</evidence>
<evidence type="ECO:0000313" key="3">
    <source>
        <dbReference type="EMBL" id="ADG90989.1"/>
    </source>
</evidence>
<organism evidence="3 4">
    <name type="scientific">Thermosphaera aggregans (strain DSM 11486 / M11TL)</name>
    <dbReference type="NCBI Taxonomy" id="633148"/>
    <lineage>
        <taxon>Archaea</taxon>
        <taxon>Thermoproteota</taxon>
        <taxon>Thermoprotei</taxon>
        <taxon>Desulfurococcales</taxon>
        <taxon>Desulfurococcaceae</taxon>
        <taxon>Thermosphaera</taxon>
    </lineage>
</organism>
<reference key="3">
    <citation type="submission" date="2010-02" db="EMBL/GenBank/DDBJ databases">
        <title>Complete genome sequence of Thermosphaera aggregans type strain (M11TL).</title>
        <authorList>
            <consortium name="US DOE Joint Genome Institute (JGI-PGF)"/>
            <person name="Spring S."/>
            <person name="Lapidus A."/>
            <person name="Munk C."/>
            <person name="Schroeder M."/>
            <person name="Glavina Del Rio T."/>
            <person name="Tice H."/>
            <person name="Copeland A."/>
            <person name="Cheng J.-F."/>
            <person name="Lucas S."/>
            <person name="Chen F."/>
            <person name="Nolan M."/>
            <person name="Bruce D."/>
            <person name="Goodwin L."/>
            <person name="Pitluck S."/>
            <person name="Ivanova N."/>
            <person name="Mavromatis K."/>
            <person name="Ovchinnikova G."/>
            <person name="Pati A."/>
            <person name="Chen A."/>
            <person name="Palaniappan K."/>
            <person name="Land M."/>
            <person name="Hauser L."/>
            <person name="Chang Y.-J."/>
            <person name="Jeffries C.C."/>
            <person name="Brettin T."/>
            <person name="Detter J.C."/>
            <person name="Tapia R."/>
            <person name="Han C."/>
            <person name="Chain P."/>
            <person name="Heimerl T."/>
            <person name="Weik F."/>
            <person name="Goker M."/>
            <person name="Rachel R."/>
            <person name="Bristow J."/>
            <person name="Eisen J.A."/>
            <person name="Markowitz V."/>
            <person name="Hugenholtz P."/>
            <person name="Kyrpides N.C."/>
            <person name="Klenk H.-P."/>
        </authorList>
    </citation>
    <scope>NUCLEOTIDE SEQUENCE</scope>
    <source>
        <strain>DSM 11486</strain>
    </source>
</reference>
<dbReference type="STRING" id="633148.Tagg_0716"/>
<keyword evidence="1" id="KW-0812">Transmembrane</keyword>
<dbReference type="Gene3D" id="1.10.10.10">
    <property type="entry name" value="Winged helix-like DNA-binding domain superfamily/Winged helix DNA-binding domain"/>
    <property type="match status" value="1"/>
</dbReference>
<dbReference type="PROSITE" id="PS50987">
    <property type="entry name" value="HTH_ARSR_2"/>
    <property type="match status" value="1"/>
</dbReference>
<dbReference type="KEGG" id="tag:Tagg_0716"/>
<evidence type="ECO:0000259" key="2">
    <source>
        <dbReference type="PROSITE" id="PS50987"/>
    </source>
</evidence>
<gene>
    <name evidence="3" type="ordered locus">Tagg_0716</name>
</gene>
<dbReference type="InterPro" id="IPR036390">
    <property type="entry name" value="WH_DNA-bd_sf"/>
</dbReference>
<dbReference type="Pfam" id="PF12802">
    <property type="entry name" value="MarR_2"/>
    <property type="match status" value="1"/>
</dbReference>
<dbReference type="Proteomes" id="UP000002376">
    <property type="component" value="Chromosome"/>
</dbReference>
<proteinExistence type="predicted"/>
<feature type="domain" description="HTH arsR-type" evidence="2">
    <location>
        <begin position="231"/>
        <end position="327"/>
    </location>
</feature>
<dbReference type="SUPFAM" id="SSF46785">
    <property type="entry name" value="Winged helix' DNA-binding domain"/>
    <property type="match status" value="1"/>
</dbReference>
<dbReference type="eggNOG" id="arCOG00374">
    <property type="taxonomic scope" value="Archaea"/>
</dbReference>
<keyword evidence="4" id="KW-1185">Reference proteome</keyword>
<dbReference type="AlphaFoldDB" id="D5U1I9"/>
<dbReference type="GO" id="GO:0003700">
    <property type="term" value="F:DNA-binding transcription factor activity"/>
    <property type="evidence" value="ECO:0007669"/>
    <property type="project" value="InterPro"/>
</dbReference>
<dbReference type="InterPro" id="IPR036388">
    <property type="entry name" value="WH-like_DNA-bd_sf"/>
</dbReference>
<keyword evidence="1" id="KW-0472">Membrane</keyword>
<dbReference type="InterPro" id="IPR011991">
    <property type="entry name" value="ArsR-like_HTH"/>
</dbReference>
<protein>
    <submittedName>
        <fullName evidence="3">Regulatory protein ArsR</fullName>
    </submittedName>
</protein>
<dbReference type="EMBL" id="CP001939">
    <property type="protein sequence ID" value="ADG90989.1"/>
    <property type="molecule type" value="Genomic_DNA"/>
</dbReference>
<reference evidence="4" key="2">
    <citation type="journal article" date="2010" name="Stand. Genomic Sci.">
        <title>Complete genome sequence of Thermosphaera aggregans type strain (M11TLT).</title>
        <authorList>
            <person name="Spring S."/>
            <person name="Rachel R."/>
            <person name="Lapidus A."/>
            <person name="Davenport K."/>
            <person name="Tice H."/>
            <person name="Copeland A."/>
            <person name="Cheng J.-F."/>
            <person name="Lucas S."/>
            <person name="Chen F."/>
            <person name="Nolan M."/>
            <person name="Bruce D."/>
            <person name="Goodwin L."/>
            <person name="Pitluck S."/>
            <person name="Ivanova N."/>
            <person name="Mavromatis K."/>
            <person name="Ovchinnikova G."/>
            <person name="Pati A."/>
            <person name="Chen A."/>
            <person name="Palaniappan K."/>
            <person name="Land M."/>
            <person name="Hauser L."/>
            <person name="Chang Y.-J."/>
            <person name="Jeffries C.C."/>
            <person name="Brettin T."/>
            <person name="Detter J.C."/>
            <person name="Tapia R."/>
            <person name="Han C."/>
            <person name="Heimerl T."/>
            <person name="Weikl F."/>
            <person name="Brambilla E."/>
            <person name="Goker M."/>
            <person name="Bristow J."/>
            <person name="Eisen J.A."/>
            <person name="Markowitz V."/>
            <person name="Hugenholtz P."/>
            <person name="Kyrpides N.C."/>
            <person name="Klenk H.-P."/>
        </authorList>
    </citation>
    <scope>NUCLEOTIDE SEQUENCE [LARGE SCALE GENOMIC DNA]</scope>
    <source>
        <strain evidence="4">DSM 11486 / M11TL</strain>
    </source>
</reference>
<accession>D5U1I9</accession>
<reference evidence="3 4" key="1">
    <citation type="journal article" date="2010" name="Stand. Genomic Sci.">
        <title>Complete genome sequence of Thermosphaera aggregans type strain (M11TL).</title>
        <authorList>
            <person name="Spring S."/>
            <person name="Rachel R."/>
            <person name="Lapidus A."/>
            <person name="Davenport K."/>
            <person name="Tice H."/>
            <person name="Copeland A."/>
            <person name="Cheng J.F."/>
            <person name="Lucas S."/>
            <person name="Chen F."/>
            <person name="Nolan M."/>
            <person name="Bruce D."/>
            <person name="Goodwin L."/>
            <person name="Pitluck S."/>
            <person name="Ivanova N."/>
            <person name="Mavromatis K."/>
            <person name="Ovchinnikova G."/>
            <person name="Pati A."/>
            <person name="Chen A."/>
            <person name="Palaniappan K."/>
            <person name="Land M."/>
            <person name="Hauser L."/>
            <person name="Chang Y.J."/>
            <person name="Jeffries C.C."/>
            <person name="Brettin T."/>
            <person name="Detter J.C."/>
            <person name="Tapia R."/>
            <person name="Han C."/>
            <person name="Heimerl T."/>
            <person name="Weikl F."/>
            <person name="Brambilla E."/>
            <person name="Goker M."/>
            <person name="Bristow J."/>
            <person name="Eisen J.A."/>
            <person name="Markowitz V."/>
            <person name="Hugenholtz P."/>
            <person name="Kyrpides N.C."/>
            <person name="Klenk H.P."/>
        </authorList>
    </citation>
    <scope>NUCLEOTIDE SEQUENCE [LARGE SCALE GENOMIC DNA]</scope>
    <source>
        <strain evidence="4">DSM 11486 / M11TL</strain>
    </source>
</reference>
<keyword evidence="1" id="KW-1133">Transmembrane helix</keyword>
<sequence>MLKQLSLVILIVSAVSLVYTPVSHGEFTYSVNIELFYDILSNTGLMEIRVYISDSSSVTMFEIPLTFLGEGASIFVINVSAFPETGSLIYEYDEYNRVLKVITSNVTRVSAWFTVENIAENYAPGVYGFFLSLVEFANASSLRFSMSVYGSYDITVENLLDRAYNGTAYFSNPFTLLILDRPSLYFILITMRIEEQTPNQPSPLPSNYFLLIGTIIGVGVAGSLLFLWWRRRASLELEAVAARDLLNDEVARDIILALGRAGDKGLQQSELVNITGRPKSSVSRRIKKLEDEGYVNVVRAGKYNYLRLTDKGYEAFRKIASREKKNE</sequence>
<name>D5U1I9_THEAM</name>
<dbReference type="CDD" id="cd00090">
    <property type="entry name" value="HTH_ARSR"/>
    <property type="match status" value="1"/>
</dbReference>